<proteinExistence type="predicted"/>
<feature type="non-terminal residue" evidence="2">
    <location>
        <position position="147"/>
    </location>
</feature>
<name>A0A0D0BW16_9AGAR</name>
<dbReference type="HOGENOM" id="CLU_1772494_0_0_1"/>
<evidence type="ECO:0000259" key="1">
    <source>
        <dbReference type="PROSITE" id="PS51752"/>
    </source>
</evidence>
<dbReference type="InterPro" id="IPR036404">
    <property type="entry name" value="Jacalin-like_lectin_dom_sf"/>
</dbReference>
<gene>
    <name evidence="2" type="ORF">GYMLUDRAFT_253617</name>
</gene>
<keyword evidence="3" id="KW-1185">Reference proteome</keyword>
<sequence length="147" mass="16770">MPFDSEHGTFEDQYNESNLVNIHIRCAARLDSLKSEYANGKWSYKHGADGGRPELFRMENNEAVITVWIWRTDSQVHAIQFQTNTGRLSPKYGDAVGSGAPFVYRGYDENLKRERALMGFKGHAGNEIDFVEPVWSNTRILDARQVT</sequence>
<dbReference type="SMART" id="SM00915">
    <property type="entry name" value="Jacalin"/>
    <property type="match status" value="1"/>
</dbReference>
<dbReference type="Proteomes" id="UP000053593">
    <property type="component" value="Unassembled WGS sequence"/>
</dbReference>
<dbReference type="PROSITE" id="PS51752">
    <property type="entry name" value="JACALIN_LECTIN"/>
    <property type="match status" value="1"/>
</dbReference>
<dbReference type="Gene3D" id="2.100.10.30">
    <property type="entry name" value="Jacalin-like lectin domain"/>
    <property type="match status" value="1"/>
</dbReference>
<reference evidence="2 3" key="1">
    <citation type="submission" date="2014-04" db="EMBL/GenBank/DDBJ databases">
        <title>Evolutionary Origins and Diversification of the Mycorrhizal Mutualists.</title>
        <authorList>
            <consortium name="DOE Joint Genome Institute"/>
            <consortium name="Mycorrhizal Genomics Consortium"/>
            <person name="Kohler A."/>
            <person name="Kuo A."/>
            <person name="Nagy L.G."/>
            <person name="Floudas D."/>
            <person name="Copeland A."/>
            <person name="Barry K.W."/>
            <person name="Cichocki N."/>
            <person name="Veneault-Fourrey C."/>
            <person name="LaButti K."/>
            <person name="Lindquist E.A."/>
            <person name="Lipzen A."/>
            <person name="Lundell T."/>
            <person name="Morin E."/>
            <person name="Murat C."/>
            <person name="Riley R."/>
            <person name="Ohm R."/>
            <person name="Sun H."/>
            <person name="Tunlid A."/>
            <person name="Henrissat B."/>
            <person name="Grigoriev I.V."/>
            <person name="Hibbett D.S."/>
            <person name="Martin F."/>
        </authorList>
    </citation>
    <scope>NUCLEOTIDE SEQUENCE [LARGE SCALE GENOMIC DNA]</scope>
    <source>
        <strain evidence="2 3">FD-317 M1</strain>
    </source>
</reference>
<dbReference type="Pfam" id="PF01419">
    <property type="entry name" value="Jacalin"/>
    <property type="match status" value="1"/>
</dbReference>
<dbReference type="AlphaFoldDB" id="A0A0D0BW16"/>
<evidence type="ECO:0000313" key="3">
    <source>
        <dbReference type="Proteomes" id="UP000053593"/>
    </source>
</evidence>
<dbReference type="InterPro" id="IPR001229">
    <property type="entry name" value="Jacalin-like_lectin_dom"/>
</dbReference>
<feature type="domain" description="Jacalin-type lectin" evidence="1">
    <location>
        <begin position="1"/>
        <end position="137"/>
    </location>
</feature>
<organism evidence="2 3">
    <name type="scientific">Collybiopsis luxurians FD-317 M1</name>
    <dbReference type="NCBI Taxonomy" id="944289"/>
    <lineage>
        <taxon>Eukaryota</taxon>
        <taxon>Fungi</taxon>
        <taxon>Dikarya</taxon>
        <taxon>Basidiomycota</taxon>
        <taxon>Agaricomycotina</taxon>
        <taxon>Agaricomycetes</taxon>
        <taxon>Agaricomycetidae</taxon>
        <taxon>Agaricales</taxon>
        <taxon>Marasmiineae</taxon>
        <taxon>Omphalotaceae</taxon>
        <taxon>Collybiopsis</taxon>
        <taxon>Collybiopsis luxurians</taxon>
    </lineage>
</organism>
<protein>
    <recommendedName>
        <fullName evidence="1">Jacalin-type lectin domain-containing protein</fullName>
    </recommendedName>
</protein>
<dbReference type="OrthoDB" id="4688083at2759"/>
<accession>A0A0D0BW16</accession>
<dbReference type="SUPFAM" id="SSF51101">
    <property type="entry name" value="Mannose-binding lectins"/>
    <property type="match status" value="1"/>
</dbReference>
<evidence type="ECO:0000313" key="2">
    <source>
        <dbReference type="EMBL" id="KIK49752.1"/>
    </source>
</evidence>
<dbReference type="EMBL" id="KN835037">
    <property type="protein sequence ID" value="KIK49752.1"/>
    <property type="molecule type" value="Genomic_DNA"/>
</dbReference>